<protein>
    <recommendedName>
        <fullName evidence="4">F-box associated domain-containing protein</fullName>
    </recommendedName>
</protein>
<evidence type="ECO:0008006" key="4">
    <source>
        <dbReference type="Google" id="ProtNLM"/>
    </source>
</evidence>
<dbReference type="Gene3D" id="2.120.10.80">
    <property type="entry name" value="Kelch-type beta propeller"/>
    <property type="match status" value="1"/>
</dbReference>
<gene>
    <name evidence="2" type="ORF">FH972_026989</name>
</gene>
<organism evidence="2 3">
    <name type="scientific">Carpinus fangiana</name>
    <dbReference type="NCBI Taxonomy" id="176857"/>
    <lineage>
        <taxon>Eukaryota</taxon>
        <taxon>Viridiplantae</taxon>
        <taxon>Streptophyta</taxon>
        <taxon>Embryophyta</taxon>
        <taxon>Tracheophyta</taxon>
        <taxon>Spermatophyta</taxon>
        <taxon>Magnoliopsida</taxon>
        <taxon>eudicotyledons</taxon>
        <taxon>Gunneridae</taxon>
        <taxon>Pentapetalae</taxon>
        <taxon>rosids</taxon>
        <taxon>fabids</taxon>
        <taxon>Fagales</taxon>
        <taxon>Betulaceae</taxon>
        <taxon>Carpinus</taxon>
    </lineage>
</organism>
<dbReference type="AlphaFoldDB" id="A0A5N6L5P5"/>
<name>A0A5N6L5P5_9ROSI</name>
<keyword evidence="3" id="KW-1185">Reference proteome</keyword>
<dbReference type="SUPFAM" id="SSF117281">
    <property type="entry name" value="Kelch motif"/>
    <property type="match status" value="1"/>
</dbReference>
<sequence>MDEFVSRKRDQEVKYSKEEGLPKKQKRNYSELLPPSLTQDPSTNLYGCLFSSYDIFFMVNDDEDDSGIARRISKGYKINIHADGDGPDKFYSKSKPLIHCYKGKMQGFGDFAILGSHIYGFYNRVSRVPTRDVSKLRVIPHVDKEWIPSPMICRRSFPHASVIGGKIYVRNRQPYKHTDPQWGEVYDPVNEKWKDIPNPPNYPPNYREGIVISATVKNPDRIIVAHRVLGDDFSAIFYAYSVKHESWDMLAPARRKLHPLCTLEWLGKGVSAGNTINWLDRKDEIIVWFAYDFDLDVWLEGRLKSCQLCPRGTLPFLIHLEKQRFCLLQCVDDYVYYVIVNVSRMSNHNTLDISVVREQKYAMKLGESPIVSYCAILGRYIWERSTDGEGSNQQ</sequence>
<dbReference type="OrthoDB" id="6500128at2759"/>
<evidence type="ECO:0000313" key="3">
    <source>
        <dbReference type="Proteomes" id="UP000327013"/>
    </source>
</evidence>
<reference evidence="2 3" key="1">
    <citation type="submission" date="2019-06" db="EMBL/GenBank/DDBJ databases">
        <title>A chromosomal-level reference genome of Carpinus fangiana (Coryloideae, Betulaceae).</title>
        <authorList>
            <person name="Yang X."/>
            <person name="Wang Z."/>
            <person name="Zhang L."/>
            <person name="Hao G."/>
            <person name="Liu J."/>
            <person name="Yang Y."/>
        </authorList>
    </citation>
    <scope>NUCLEOTIDE SEQUENCE [LARGE SCALE GENOMIC DNA]</scope>
    <source>
        <strain evidence="2">Cfa_2016G</strain>
        <tissue evidence="2">Leaf</tissue>
    </source>
</reference>
<evidence type="ECO:0000313" key="2">
    <source>
        <dbReference type="EMBL" id="KAB9160686.1"/>
    </source>
</evidence>
<feature type="region of interest" description="Disordered" evidence="1">
    <location>
        <begin position="1"/>
        <end position="35"/>
    </location>
</feature>
<dbReference type="Proteomes" id="UP000327013">
    <property type="component" value="Unassembled WGS sequence"/>
</dbReference>
<dbReference type="EMBL" id="VIBQ01000166">
    <property type="protein sequence ID" value="KAB9160686.1"/>
    <property type="molecule type" value="Genomic_DNA"/>
</dbReference>
<comment type="caution">
    <text evidence="2">The sequence shown here is derived from an EMBL/GenBank/DDBJ whole genome shotgun (WGS) entry which is preliminary data.</text>
</comment>
<dbReference type="InterPro" id="IPR015915">
    <property type="entry name" value="Kelch-typ_b-propeller"/>
</dbReference>
<proteinExistence type="predicted"/>
<feature type="compositionally biased region" description="Basic and acidic residues" evidence="1">
    <location>
        <begin position="1"/>
        <end position="22"/>
    </location>
</feature>
<accession>A0A5N6L5P5</accession>
<evidence type="ECO:0000256" key="1">
    <source>
        <dbReference type="SAM" id="MobiDB-lite"/>
    </source>
</evidence>